<dbReference type="PROSITE" id="PS50041">
    <property type="entry name" value="C_TYPE_LECTIN_2"/>
    <property type="match status" value="1"/>
</dbReference>
<dbReference type="STRING" id="48699.ENSPLAP00000010507"/>
<evidence type="ECO:0000259" key="1">
    <source>
        <dbReference type="PROSITE" id="PS50041"/>
    </source>
</evidence>
<accession>A0A3B3UD38</accession>
<reference evidence="2" key="1">
    <citation type="submission" date="2025-08" db="UniProtKB">
        <authorList>
            <consortium name="Ensembl"/>
        </authorList>
    </citation>
    <scope>IDENTIFICATION</scope>
</reference>
<dbReference type="Gene3D" id="3.10.100.10">
    <property type="entry name" value="Mannose-Binding Protein A, subunit A"/>
    <property type="match status" value="1"/>
</dbReference>
<dbReference type="PANTHER" id="PTHR45784">
    <property type="entry name" value="C-TYPE LECTIN DOMAIN FAMILY 20 MEMBER A-RELATED"/>
    <property type="match status" value="1"/>
</dbReference>
<dbReference type="SMART" id="SM00034">
    <property type="entry name" value="CLECT"/>
    <property type="match status" value="1"/>
</dbReference>
<sequence>MWEHSPAIVVRFSRLCLSSCSQFPPRWYFYVNQPLTWTQAQQYCREHYTDLATFENMDDINALQAPFSYSSAWIGLWDDPNAWKSELGNGPNSWRWSATGETSKTGYKSWSSNNPDYYMATETCVVLYYYGIWTDVPCSSSYTFICYNGKRNHKFYRFYLQFIINITN</sequence>
<dbReference type="Proteomes" id="UP000261500">
    <property type="component" value="Unplaced"/>
</dbReference>
<keyword evidence="3" id="KW-1185">Reference proteome</keyword>
<dbReference type="GeneTree" id="ENSGT00940000163911"/>
<organism evidence="2 3">
    <name type="scientific">Poecilia latipinna</name>
    <name type="common">sailfin molly</name>
    <dbReference type="NCBI Taxonomy" id="48699"/>
    <lineage>
        <taxon>Eukaryota</taxon>
        <taxon>Metazoa</taxon>
        <taxon>Chordata</taxon>
        <taxon>Craniata</taxon>
        <taxon>Vertebrata</taxon>
        <taxon>Euteleostomi</taxon>
        <taxon>Actinopterygii</taxon>
        <taxon>Neopterygii</taxon>
        <taxon>Teleostei</taxon>
        <taxon>Neoteleostei</taxon>
        <taxon>Acanthomorphata</taxon>
        <taxon>Ovalentaria</taxon>
        <taxon>Atherinomorphae</taxon>
        <taxon>Cyprinodontiformes</taxon>
        <taxon>Poeciliidae</taxon>
        <taxon>Poeciliinae</taxon>
        <taxon>Poecilia</taxon>
    </lineage>
</organism>
<dbReference type="InterPro" id="IPR016186">
    <property type="entry name" value="C-type_lectin-like/link_sf"/>
</dbReference>
<dbReference type="InterPro" id="IPR016187">
    <property type="entry name" value="CTDL_fold"/>
</dbReference>
<reference evidence="2" key="2">
    <citation type="submission" date="2025-09" db="UniProtKB">
        <authorList>
            <consortium name="Ensembl"/>
        </authorList>
    </citation>
    <scope>IDENTIFICATION</scope>
</reference>
<evidence type="ECO:0000313" key="3">
    <source>
        <dbReference type="Proteomes" id="UP000261500"/>
    </source>
</evidence>
<dbReference type="PANTHER" id="PTHR45784:SF3">
    <property type="entry name" value="C-TYPE LECTIN DOMAIN FAMILY 4 MEMBER K-LIKE-RELATED"/>
    <property type="match status" value="1"/>
</dbReference>
<dbReference type="AlphaFoldDB" id="A0A3B3UD38"/>
<dbReference type="SUPFAM" id="SSF56436">
    <property type="entry name" value="C-type lectin-like"/>
    <property type="match status" value="1"/>
</dbReference>
<feature type="domain" description="C-type lectin" evidence="1">
    <location>
        <begin position="23"/>
        <end position="147"/>
    </location>
</feature>
<proteinExistence type="predicted"/>
<name>A0A3B3UD38_9TELE</name>
<dbReference type="InterPro" id="IPR001304">
    <property type="entry name" value="C-type_lectin-like"/>
</dbReference>
<evidence type="ECO:0000313" key="2">
    <source>
        <dbReference type="Ensembl" id="ENSPLAP00000010507.1"/>
    </source>
</evidence>
<protein>
    <recommendedName>
        <fullName evidence="1">C-type lectin domain-containing protein</fullName>
    </recommendedName>
</protein>
<dbReference type="Ensembl" id="ENSPLAT00000017640.1">
    <property type="protein sequence ID" value="ENSPLAP00000010507.1"/>
    <property type="gene ID" value="ENSPLAG00000013426.1"/>
</dbReference>
<dbReference type="Pfam" id="PF00059">
    <property type="entry name" value="Lectin_C"/>
    <property type="match status" value="1"/>
</dbReference>